<protein>
    <submittedName>
        <fullName evidence="2">Roadblock/LC7 domain-containing protein</fullName>
    </submittedName>
</protein>
<feature type="domain" description="Roadblock/LAMTOR2" evidence="1">
    <location>
        <begin position="18"/>
        <end position="108"/>
    </location>
</feature>
<accession>A0ABN3JJ50</accession>
<evidence type="ECO:0000313" key="3">
    <source>
        <dbReference type="Proteomes" id="UP001501231"/>
    </source>
</evidence>
<dbReference type="Gene3D" id="3.30.450.30">
    <property type="entry name" value="Dynein light chain 2a, cytoplasmic"/>
    <property type="match status" value="1"/>
</dbReference>
<evidence type="ECO:0000313" key="2">
    <source>
        <dbReference type="EMBL" id="GAA2431967.1"/>
    </source>
</evidence>
<name>A0ABN3JJ50_9ACTN</name>
<dbReference type="SMART" id="SM00960">
    <property type="entry name" value="Robl_LC7"/>
    <property type="match status" value="1"/>
</dbReference>
<dbReference type="InterPro" id="IPR053141">
    <property type="entry name" value="Mycobact_SerProt_Inhib_Rv3364c"/>
</dbReference>
<gene>
    <name evidence="2" type="ORF">GCM10010191_52330</name>
</gene>
<dbReference type="Proteomes" id="UP001501231">
    <property type="component" value="Unassembled WGS sequence"/>
</dbReference>
<comment type="caution">
    <text evidence="2">The sequence shown here is derived from an EMBL/GenBank/DDBJ whole genome shotgun (WGS) entry which is preliminary data.</text>
</comment>
<sequence length="150" mass="15445">MMSAGSDSGRPRGPEDFGWLLDDFASATPGVTHALLVSSDGLALAGSGAMPADFADPLAAMTSGMISLGDSIARRVGESGCEQVMLKFASGHFLFMSIGSLAGLAVLVNDSANLGAVAYRMTQMVQSVGHVLTPKMRDDLRRLSAGQVAP</sequence>
<reference evidence="2 3" key="1">
    <citation type="journal article" date="2019" name="Int. J. Syst. Evol. Microbiol.">
        <title>The Global Catalogue of Microorganisms (GCM) 10K type strain sequencing project: providing services to taxonomists for standard genome sequencing and annotation.</title>
        <authorList>
            <consortium name="The Broad Institute Genomics Platform"/>
            <consortium name="The Broad Institute Genome Sequencing Center for Infectious Disease"/>
            <person name="Wu L."/>
            <person name="Ma J."/>
        </authorList>
    </citation>
    <scope>NUCLEOTIDE SEQUENCE [LARGE SCALE GENOMIC DNA]</scope>
    <source>
        <strain evidence="2 3">JCM 3325</strain>
    </source>
</reference>
<dbReference type="SUPFAM" id="SSF103196">
    <property type="entry name" value="Roadblock/LC7 domain"/>
    <property type="match status" value="1"/>
</dbReference>
<evidence type="ECO:0000259" key="1">
    <source>
        <dbReference type="SMART" id="SM00960"/>
    </source>
</evidence>
<dbReference type="InterPro" id="IPR004942">
    <property type="entry name" value="Roadblock/LAMTOR2_dom"/>
</dbReference>
<dbReference type="PANTHER" id="PTHR36222:SF1">
    <property type="entry name" value="SERINE PROTEASE INHIBITOR RV3364C"/>
    <property type="match status" value="1"/>
</dbReference>
<organism evidence="2 3">
    <name type="scientific">Actinomadura vinacea</name>
    <dbReference type="NCBI Taxonomy" id="115336"/>
    <lineage>
        <taxon>Bacteria</taxon>
        <taxon>Bacillati</taxon>
        <taxon>Actinomycetota</taxon>
        <taxon>Actinomycetes</taxon>
        <taxon>Streptosporangiales</taxon>
        <taxon>Thermomonosporaceae</taxon>
        <taxon>Actinomadura</taxon>
    </lineage>
</organism>
<dbReference type="EMBL" id="BAAARW010000020">
    <property type="protein sequence ID" value="GAA2431967.1"/>
    <property type="molecule type" value="Genomic_DNA"/>
</dbReference>
<dbReference type="PANTHER" id="PTHR36222">
    <property type="entry name" value="SERINE PROTEASE INHIBITOR RV3364C"/>
    <property type="match status" value="1"/>
</dbReference>
<keyword evidence="3" id="KW-1185">Reference proteome</keyword>
<dbReference type="Pfam" id="PF03259">
    <property type="entry name" value="Robl_LC7"/>
    <property type="match status" value="1"/>
</dbReference>
<proteinExistence type="predicted"/>
<dbReference type="RefSeq" id="WP_344592345.1">
    <property type="nucleotide sequence ID" value="NZ_BAAARW010000020.1"/>
</dbReference>